<keyword evidence="3" id="KW-1185">Reference proteome</keyword>
<evidence type="ECO:0000256" key="1">
    <source>
        <dbReference type="SAM" id="MobiDB-lite"/>
    </source>
</evidence>
<name>A0A5Q0LNJ9_9ACTN</name>
<proteinExistence type="predicted"/>
<reference evidence="2 3" key="1">
    <citation type="submission" date="2019-10" db="EMBL/GenBank/DDBJ databases">
        <title>A novel species.</title>
        <authorList>
            <person name="Gao J."/>
        </authorList>
    </citation>
    <scope>NUCLEOTIDE SEQUENCE [LARGE SCALE GENOMIC DNA]</scope>
    <source>
        <strain evidence="2 3">QMT-28</strain>
    </source>
</reference>
<sequence>MRDTVRRSPRGVEQTVTGSRTASRTASIAGSGAASGATPGWLSLGTTRIPHKVPEPDADSRP</sequence>
<dbReference type="Proteomes" id="UP000326179">
    <property type="component" value="Chromosome"/>
</dbReference>
<dbReference type="EMBL" id="CP045643">
    <property type="protein sequence ID" value="QFZ78902.1"/>
    <property type="molecule type" value="Genomic_DNA"/>
</dbReference>
<protein>
    <submittedName>
        <fullName evidence="2">Uncharacterized protein</fullName>
    </submittedName>
</protein>
<organism evidence="2 3">
    <name type="scientific">Streptomyces fagopyri</name>
    <dbReference type="NCBI Taxonomy" id="2662397"/>
    <lineage>
        <taxon>Bacteria</taxon>
        <taxon>Bacillati</taxon>
        <taxon>Actinomycetota</taxon>
        <taxon>Actinomycetes</taxon>
        <taxon>Kitasatosporales</taxon>
        <taxon>Streptomycetaceae</taxon>
        <taxon>Streptomyces</taxon>
    </lineage>
</organism>
<gene>
    <name evidence="2" type="ORF">GFH48_22990</name>
</gene>
<accession>A0A5Q0LNJ9</accession>
<evidence type="ECO:0000313" key="2">
    <source>
        <dbReference type="EMBL" id="QFZ78902.1"/>
    </source>
</evidence>
<feature type="compositionally biased region" description="Low complexity" evidence="1">
    <location>
        <begin position="15"/>
        <end position="40"/>
    </location>
</feature>
<dbReference type="KEGG" id="sfy:GFH48_22990"/>
<feature type="region of interest" description="Disordered" evidence="1">
    <location>
        <begin position="1"/>
        <end position="62"/>
    </location>
</feature>
<feature type="compositionally biased region" description="Basic and acidic residues" evidence="1">
    <location>
        <begin position="52"/>
        <end position="62"/>
    </location>
</feature>
<evidence type="ECO:0000313" key="3">
    <source>
        <dbReference type="Proteomes" id="UP000326179"/>
    </source>
</evidence>
<dbReference type="AlphaFoldDB" id="A0A5Q0LNJ9"/>